<dbReference type="InterPro" id="IPR011234">
    <property type="entry name" value="Fumarylacetoacetase-like_C"/>
</dbReference>
<dbReference type="GO" id="GO:0019752">
    <property type="term" value="P:carboxylic acid metabolic process"/>
    <property type="evidence" value="ECO:0007669"/>
    <property type="project" value="UniProtKB-ARBA"/>
</dbReference>
<keyword evidence="5" id="KW-1185">Reference proteome</keyword>
<dbReference type="GO" id="GO:0016853">
    <property type="term" value="F:isomerase activity"/>
    <property type="evidence" value="ECO:0007669"/>
    <property type="project" value="UniProtKB-ARBA"/>
</dbReference>
<dbReference type="InterPro" id="IPR036663">
    <property type="entry name" value="Fumarylacetoacetase_C_sf"/>
</dbReference>
<dbReference type="InterPro" id="IPR051121">
    <property type="entry name" value="FAH"/>
</dbReference>
<keyword evidence="4" id="KW-0378">Hydrolase</keyword>
<evidence type="ECO:0000259" key="3">
    <source>
        <dbReference type="Pfam" id="PF01557"/>
    </source>
</evidence>
<dbReference type="RefSeq" id="WP_135110801.1">
    <property type="nucleotide sequence ID" value="NZ_SRHY01000029.1"/>
</dbReference>
<name>A0A4Y9A8F1_9BACI</name>
<keyword evidence="2" id="KW-0479">Metal-binding</keyword>
<dbReference type="PANTHER" id="PTHR42796">
    <property type="entry name" value="FUMARYLACETOACETATE HYDROLASE DOMAIN-CONTAINING PROTEIN 2A-RELATED"/>
    <property type="match status" value="1"/>
</dbReference>
<protein>
    <submittedName>
        <fullName evidence="4">FAA hydrolase family protein</fullName>
    </submittedName>
</protein>
<dbReference type="SUPFAM" id="SSF56529">
    <property type="entry name" value="FAH"/>
    <property type="match status" value="1"/>
</dbReference>
<dbReference type="Pfam" id="PF01557">
    <property type="entry name" value="FAA_hydrolase"/>
    <property type="match status" value="1"/>
</dbReference>
<evidence type="ECO:0000313" key="5">
    <source>
        <dbReference type="Proteomes" id="UP000298484"/>
    </source>
</evidence>
<reference evidence="4 5" key="1">
    <citation type="submission" date="2019-03" db="EMBL/GenBank/DDBJ databases">
        <title>Genome sequence of Lentibacillus salicampi ATCC BAA-719.</title>
        <authorList>
            <person name="Maclea K.S."/>
            <person name="Simoes Junior M."/>
        </authorList>
    </citation>
    <scope>NUCLEOTIDE SEQUENCE [LARGE SCALE GENOMIC DNA]</scope>
    <source>
        <strain evidence="4 5">ATCC BAA-719</strain>
    </source>
</reference>
<sequence length="295" mass="32655">MKLVNMLQNGKEVLGVKTGKGILDLNATLDVYPDKTVPNDMMQMIKGGDGAVKVLKQYIDNLPSDVSQYVNEEVVDWGSAVPLPSKIICVGLNYRKHADETDSPHPKEPILFNKFNNTLTGHEQSVKIPKKTSQLDYEVELGIVVGKNAKEVKKEKARDYVFGYVTANDLSARDLQFVSSQWLLGKCCDNFSPIGPYLVTGDEIADPNNLNLKTIVNGKERQNSNTSDMIFNCDEILSYISDYMTLTPGDLILTGTPEGVVLGNPEEERVFLQPGDEVTVEVEHLGALRNTFISE</sequence>
<dbReference type="OrthoDB" id="9805307at2"/>
<organism evidence="4 5">
    <name type="scientific">Lentibacillus salicampi</name>
    <dbReference type="NCBI Taxonomy" id="175306"/>
    <lineage>
        <taxon>Bacteria</taxon>
        <taxon>Bacillati</taxon>
        <taxon>Bacillota</taxon>
        <taxon>Bacilli</taxon>
        <taxon>Bacillales</taxon>
        <taxon>Bacillaceae</taxon>
        <taxon>Lentibacillus</taxon>
    </lineage>
</organism>
<gene>
    <name evidence="4" type="ORF">E4U82_14035</name>
</gene>
<comment type="caution">
    <text evidence="4">The sequence shown here is derived from an EMBL/GenBank/DDBJ whole genome shotgun (WGS) entry which is preliminary data.</text>
</comment>
<dbReference type="Gene3D" id="3.90.850.10">
    <property type="entry name" value="Fumarylacetoacetase-like, C-terminal domain"/>
    <property type="match status" value="1"/>
</dbReference>
<comment type="similarity">
    <text evidence="1">Belongs to the FAH family.</text>
</comment>
<feature type="domain" description="Fumarylacetoacetase-like C-terminal" evidence="3">
    <location>
        <begin position="86"/>
        <end position="292"/>
    </location>
</feature>
<dbReference type="GO" id="GO:0016787">
    <property type="term" value="F:hydrolase activity"/>
    <property type="evidence" value="ECO:0007669"/>
    <property type="project" value="UniProtKB-KW"/>
</dbReference>
<evidence type="ECO:0000313" key="4">
    <source>
        <dbReference type="EMBL" id="TFJ92099.1"/>
    </source>
</evidence>
<dbReference type="GO" id="GO:0046872">
    <property type="term" value="F:metal ion binding"/>
    <property type="evidence" value="ECO:0007669"/>
    <property type="project" value="UniProtKB-KW"/>
</dbReference>
<dbReference type="AlphaFoldDB" id="A0A4Y9A8F1"/>
<dbReference type="Proteomes" id="UP000298484">
    <property type="component" value="Unassembled WGS sequence"/>
</dbReference>
<evidence type="ECO:0000256" key="2">
    <source>
        <dbReference type="ARBA" id="ARBA00022723"/>
    </source>
</evidence>
<dbReference type="FunFam" id="3.90.850.10:FF:000002">
    <property type="entry name" value="2-hydroxyhepta-2,4-diene-1,7-dioate isomerase"/>
    <property type="match status" value="1"/>
</dbReference>
<accession>A0A4Y9A8F1</accession>
<proteinExistence type="inferred from homology"/>
<evidence type="ECO:0000256" key="1">
    <source>
        <dbReference type="ARBA" id="ARBA00010211"/>
    </source>
</evidence>
<dbReference type="EMBL" id="SRHY01000029">
    <property type="protein sequence ID" value="TFJ92099.1"/>
    <property type="molecule type" value="Genomic_DNA"/>
</dbReference>
<dbReference type="PANTHER" id="PTHR42796:SF4">
    <property type="entry name" value="FUMARYLACETOACETATE HYDROLASE DOMAIN-CONTAINING PROTEIN 2A"/>
    <property type="match status" value="1"/>
</dbReference>